<dbReference type="GO" id="GO:0004523">
    <property type="term" value="F:RNA-DNA hybrid ribonuclease activity"/>
    <property type="evidence" value="ECO:0007669"/>
    <property type="project" value="InterPro"/>
</dbReference>
<dbReference type="InterPro" id="IPR012337">
    <property type="entry name" value="RNaseH-like_sf"/>
</dbReference>
<evidence type="ECO:0000259" key="2">
    <source>
        <dbReference type="Pfam" id="PF13966"/>
    </source>
</evidence>
<dbReference type="PANTHER" id="PTHR47074:SF79">
    <property type="entry name" value="PUTATIVE-RELATED"/>
    <property type="match status" value="1"/>
</dbReference>
<evidence type="ECO:0008006" key="5">
    <source>
        <dbReference type="Google" id="ProtNLM"/>
    </source>
</evidence>
<dbReference type="AlphaFoldDB" id="A0A2U1P7N0"/>
<dbReference type="InterPro" id="IPR044730">
    <property type="entry name" value="RNase_H-like_dom_plant"/>
</dbReference>
<dbReference type="STRING" id="35608.A0A2U1P7N0"/>
<comment type="caution">
    <text evidence="3">The sequence shown here is derived from an EMBL/GenBank/DDBJ whole genome shotgun (WGS) entry which is preliminary data.</text>
</comment>
<keyword evidence="4" id="KW-1185">Reference proteome</keyword>
<dbReference type="GO" id="GO:0003676">
    <property type="term" value="F:nucleic acid binding"/>
    <property type="evidence" value="ECO:0007669"/>
    <property type="project" value="InterPro"/>
</dbReference>
<dbReference type="InterPro" id="IPR052929">
    <property type="entry name" value="RNase_H-like_EbsB-rel"/>
</dbReference>
<dbReference type="OrthoDB" id="1938246at2759"/>
<dbReference type="PANTHER" id="PTHR47074">
    <property type="entry name" value="BNAC02G40300D PROTEIN"/>
    <property type="match status" value="1"/>
</dbReference>
<protein>
    <recommendedName>
        <fullName evidence="5">Reverse transcriptase</fullName>
    </recommendedName>
</protein>
<dbReference type="InterPro" id="IPR026960">
    <property type="entry name" value="RVT-Znf"/>
</dbReference>
<proteinExistence type="predicted"/>
<dbReference type="Proteomes" id="UP000245207">
    <property type="component" value="Unassembled WGS sequence"/>
</dbReference>
<feature type="domain" description="Reverse transcriptase zinc-binding" evidence="2">
    <location>
        <begin position="348"/>
        <end position="442"/>
    </location>
</feature>
<dbReference type="Pfam" id="PF13456">
    <property type="entry name" value="RVT_3"/>
    <property type="match status" value="1"/>
</dbReference>
<dbReference type="InterPro" id="IPR002156">
    <property type="entry name" value="RNaseH_domain"/>
</dbReference>
<dbReference type="InterPro" id="IPR036397">
    <property type="entry name" value="RNaseH_sf"/>
</dbReference>
<organism evidence="3 4">
    <name type="scientific">Artemisia annua</name>
    <name type="common">Sweet wormwood</name>
    <dbReference type="NCBI Taxonomy" id="35608"/>
    <lineage>
        <taxon>Eukaryota</taxon>
        <taxon>Viridiplantae</taxon>
        <taxon>Streptophyta</taxon>
        <taxon>Embryophyta</taxon>
        <taxon>Tracheophyta</taxon>
        <taxon>Spermatophyta</taxon>
        <taxon>Magnoliopsida</taxon>
        <taxon>eudicotyledons</taxon>
        <taxon>Gunneridae</taxon>
        <taxon>Pentapetalae</taxon>
        <taxon>asterids</taxon>
        <taxon>campanulids</taxon>
        <taxon>Asterales</taxon>
        <taxon>Asteraceae</taxon>
        <taxon>Asteroideae</taxon>
        <taxon>Anthemideae</taxon>
        <taxon>Artemisiinae</taxon>
        <taxon>Artemisia</taxon>
    </lineage>
</organism>
<evidence type="ECO:0000313" key="4">
    <source>
        <dbReference type="Proteomes" id="UP000245207"/>
    </source>
</evidence>
<dbReference type="Pfam" id="PF13966">
    <property type="entry name" value="zf-RVT"/>
    <property type="match status" value="1"/>
</dbReference>
<dbReference type="CDD" id="cd06222">
    <property type="entry name" value="RNase_H_like"/>
    <property type="match status" value="1"/>
</dbReference>
<feature type="domain" description="RNase H type-1" evidence="1">
    <location>
        <begin position="548"/>
        <end position="669"/>
    </location>
</feature>
<accession>A0A2U1P7N0</accession>
<evidence type="ECO:0000313" key="3">
    <source>
        <dbReference type="EMBL" id="PWA81756.1"/>
    </source>
</evidence>
<name>A0A2U1P7N0_ARTAN</name>
<dbReference type="SUPFAM" id="SSF53098">
    <property type="entry name" value="Ribonuclease H-like"/>
    <property type="match status" value="1"/>
</dbReference>
<dbReference type="Gene3D" id="3.30.420.10">
    <property type="entry name" value="Ribonuclease H-like superfamily/Ribonuclease H"/>
    <property type="match status" value="1"/>
</dbReference>
<reference evidence="3 4" key="1">
    <citation type="journal article" date="2018" name="Mol. Plant">
        <title>The genome of Artemisia annua provides insight into the evolution of Asteraceae family and artemisinin biosynthesis.</title>
        <authorList>
            <person name="Shen Q."/>
            <person name="Zhang L."/>
            <person name="Liao Z."/>
            <person name="Wang S."/>
            <person name="Yan T."/>
            <person name="Shi P."/>
            <person name="Liu M."/>
            <person name="Fu X."/>
            <person name="Pan Q."/>
            <person name="Wang Y."/>
            <person name="Lv Z."/>
            <person name="Lu X."/>
            <person name="Zhang F."/>
            <person name="Jiang W."/>
            <person name="Ma Y."/>
            <person name="Chen M."/>
            <person name="Hao X."/>
            <person name="Li L."/>
            <person name="Tang Y."/>
            <person name="Lv G."/>
            <person name="Zhou Y."/>
            <person name="Sun X."/>
            <person name="Brodelius P.E."/>
            <person name="Rose J.K.C."/>
            <person name="Tang K."/>
        </authorList>
    </citation>
    <scope>NUCLEOTIDE SEQUENCE [LARGE SCALE GENOMIC DNA]</scope>
    <source>
        <strain evidence="4">cv. Huhao1</strain>
        <tissue evidence="3">Leaf</tissue>
    </source>
</reference>
<sequence length="698" mass="79691">MFRFESMWLRDESIHEVVKDAWAKGVAAGLQQDPCAIVGECAAKLSEWNKYTFGHVQRSIESKQRSLHILQSRFDASTWLMQQQLREGIKELLTREELMWRQHNEEDVRGLVAHYFSDLFSSSLPQDCDSVVNDIDRSLNEVDTISLEKQVTSTEVYEAALNLFWWGDGVKQNPIRWCSWERMCVSKFRGGIGFRHLGLFNRSLLAKQVWRLIKSPTTLAGKVLKARYFPRSSFLDAKVGYRPSYIWRSFIAVKELVHKGCKWNIGDGRSVNVWEDFWLADHRKLGPKPCNSEVNYVRDLLNNEGDDWNYEQLISLFPSNIANKVACSFVSQSKSDTLYWYNGPGGEFSCKSAYILALETSQELVQNNSEEAIKFSHAIWMAKVPNKVKIFVWRAWHNFIPSIDNLRARGLNLTMTSCTHCGEPGEDVLHVLFRCSKAKEVWDRCIFGRFYDTSGAITMGDFCSIILDAYPTCWDDFMMILWVLWTRRNKHFHGQVDSRETDVEVTAKRILSDYSNANKKVLATRVETPQTNSRDVWTKPQFGQIKFNCDAAWQKESGKVGMGFVARNCNGEVLLSGARSEFYANSPLEAEAKAVWWATKQAQSRGYSEVVFESDSLTLVHALRNQSIPLQIATMFSDILSNSLTFSTCSWSFVKREGNMVAHSIATWALGCSNDVILEGEVPSCASVLVLKDVSPVY</sequence>
<evidence type="ECO:0000259" key="1">
    <source>
        <dbReference type="Pfam" id="PF13456"/>
    </source>
</evidence>
<dbReference type="EMBL" id="PKPP01001552">
    <property type="protein sequence ID" value="PWA81756.1"/>
    <property type="molecule type" value="Genomic_DNA"/>
</dbReference>
<gene>
    <name evidence="3" type="ORF">CTI12_AA183820</name>
</gene>